<dbReference type="AlphaFoldDB" id="A0A918WQF7"/>
<dbReference type="EMBL" id="BMXI01000027">
    <property type="protein sequence ID" value="GHC67764.1"/>
    <property type="molecule type" value="Genomic_DNA"/>
</dbReference>
<evidence type="ECO:0000313" key="1">
    <source>
        <dbReference type="EMBL" id="GHC67764.1"/>
    </source>
</evidence>
<gene>
    <name evidence="1" type="ORF">GCM10007100_39860</name>
</gene>
<organism evidence="1 2">
    <name type="scientific">Roseibacillus persicicus</name>
    <dbReference type="NCBI Taxonomy" id="454148"/>
    <lineage>
        <taxon>Bacteria</taxon>
        <taxon>Pseudomonadati</taxon>
        <taxon>Verrucomicrobiota</taxon>
        <taxon>Verrucomicrobiia</taxon>
        <taxon>Verrucomicrobiales</taxon>
        <taxon>Verrucomicrobiaceae</taxon>
        <taxon>Roseibacillus</taxon>
    </lineage>
</organism>
<proteinExistence type="predicted"/>
<accession>A0A918WQF7</accession>
<reference evidence="1" key="1">
    <citation type="journal article" date="2014" name="Int. J. Syst. Evol. Microbiol.">
        <title>Complete genome sequence of Corynebacterium casei LMG S-19264T (=DSM 44701T), isolated from a smear-ripened cheese.</title>
        <authorList>
            <consortium name="US DOE Joint Genome Institute (JGI-PGF)"/>
            <person name="Walter F."/>
            <person name="Albersmeier A."/>
            <person name="Kalinowski J."/>
            <person name="Ruckert C."/>
        </authorList>
    </citation>
    <scope>NUCLEOTIDE SEQUENCE</scope>
    <source>
        <strain evidence="1">KCTC 12988</strain>
    </source>
</reference>
<reference evidence="1" key="2">
    <citation type="submission" date="2020-09" db="EMBL/GenBank/DDBJ databases">
        <authorList>
            <person name="Sun Q."/>
            <person name="Kim S."/>
        </authorList>
    </citation>
    <scope>NUCLEOTIDE SEQUENCE</scope>
    <source>
        <strain evidence="1">KCTC 12988</strain>
    </source>
</reference>
<name>A0A918WQF7_9BACT</name>
<protein>
    <submittedName>
        <fullName evidence="1">Uncharacterized protein</fullName>
    </submittedName>
</protein>
<sequence>MEVKLAELEPQTGSLILLPQATVRAGGITAEQNLLVTRLQGGYAPKKGELAYIDRLGDEAGLLRVSHVSGDNAIFSCDTLAVEKVLEGDVLLYQKSKMAGLERFAE</sequence>
<dbReference type="Proteomes" id="UP000644507">
    <property type="component" value="Unassembled WGS sequence"/>
</dbReference>
<comment type="caution">
    <text evidence="1">The sequence shown here is derived from an EMBL/GenBank/DDBJ whole genome shotgun (WGS) entry which is preliminary data.</text>
</comment>
<evidence type="ECO:0000313" key="2">
    <source>
        <dbReference type="Proteomes" id="UP000644507"/>
    </source>
</evidence>
<keyword evidence="2" id="KW-1185">Reference proteome</keyword>